<proteinExistence type="predicted"/>
<protein>
    <recommendedName>
        <fullName evidence="3">DUF3368 domain-containing protein</fullName>
    </recommendedName>
</protein>
<dbReference type="PANTHER" id="PTHR39550:SF1">
    <property type="entry name" value="SLL0658 PROTEIN"/>
    <property type="match status" value="1"/>
</dbReference>
<gene>
    <name evidence="1" type="ORF">A1359_03755</name>
</gene>
<name>A0A177NMV4_9GAMM</name>
<dbReference type="PANTHER" id="PTHR39550">
    <property type="entry name" value="SLL0658 PROTEIN"/>
    <property type="match status" value="1"/>
</dbReference>
<reference evidence="1 2" key="1">
    <citation type="submission" date="2016-03" db="EMBL/GenBank/DDBJ databases">
        <authorList>
            <person name="Ploux O."/>
        </authorList>
    </citation>
    <scope>NUCLEOTIDE SEQUENCE [LARGE SCALE GENOMIC DNA]</scope>
    <source>
        <strain evidence="1 2">R-45370</strain>
    </source>
</reference>
<dbReference type="InterPro" id="IPR021799">
    <property type="entry name" value="PIN-like_prokaryotic"/>
</dbReference>
<comment type="caution">
    <text evidence="1">The sequence shown here is derived from an EMBL/GenBank/DDBJ whole genome shotgun (WGS) entry which is preliminary data.</text>
</comment>
<accession>A0A177NMV4</accession>
<dbReference type="RefSeq" id="WP_066978540.1">
    <property type="nucleotide sequence ID" value="NZ_LUUI01000066.1"/>
</dbReference>
<evidence type="ECO:0000313" key="1">
    <source>
        <dbReference type="EMBL" id="OAI19418.1"/>
    </source>
</evidence>
<keyword evidence="2" id="KW-1185">Reference proteome</keyword>
<dbReference type="Proteomes" id="UP000078476">
    <property type="component" value="Unassembled WGS sequence"/>
</dbReference>
<organism evidence="1 2">
    <name type="scientific">Methylomonas lenta</name>
    <dbReference type="NCBI Taxonomy" id="980561"/>
    <lineage>
        <taxon>Bacteria</taxon>
        <taxon>Pseudomonadati</taxon>
        <taxon>Pseudomonadota</taxon>
        <taxon>Gammaproteobacteria</taxon>
        <taxon>Methylococcales</taxon>
        <taxon>Methylococcaceae</taxon>
        <taxon>Methylomonas</taxon>
    </lineage>
</organism>
<dbReference type="Pfam" id="PF11848">
    <property type="entry name" value="DUF3368"/>
    <property type="match status" value="1"/>
</dbReference>
<dbReference type="AlphaFoldDB" id="A0A177NMV4"/>
<dbReference type="EMBL" id="LUUI01000066">
    <property type="protein sequence ID" value="OAI19418.1"/>
    <property type="molecule type" value="Genomic_DNA"/>
</dbReference>
<dbReference type="STRING" id="980561.A1359_03755"/>
<evidence type="ECO:0008006" key="3">
    <source>
        <dbReference type="Google" id="ProtNLM"/>
    </source>
</evidence>
<evidence type="ECO:0000313" key="2">
    <source>
        <dbReference type="Proteomes" id="UP000078476"/>
    </source>
</evidence>
<sequence length="152" mass="17069">MPDMISNTSCMIILDNINRLDILQKLYQTIHLTEEVAQEFGKPLANWMTVNVVEDKNYLRLLNASVDLGEASTIALAVQMPGDHVMILDDLKARKLAKQLDLKYTGLLGILLKAKQQNVIASVSDILAQFRQVNFRFSEKLEAEVLKLAGEL</sequence>